<feature type="domain" description="Glycosyl hydrolase family 13 catalytic" evidence="2">
    <location>
        <begin position="19"/>
        <end position="409"/>
    </location>
</feature>
<organism evidence="3 4">
    <name type="scientific">Durusdinium trenchii</name>
    <dbReference type="NCBI Taxonomy" id="1381693"/>
    <lineage>
        <taxon>Eukaryota</taxon>
        <taxon>Sar</taxon>
        <taxon>Alveolata</taxon>
        <taxon>Dinophyceae</taxon>
        <taxon>Suessiales</taxon>
        <taxon>Symbiodiniaceae</taxon>
        <taxon>Durusdinium</taxon>
    </lineage>
</organism>
<keyword evidence="4" id="KW-1185">Reference proteome</keyword>
<feature type="compositionally biased region" description="Basic and acidic residues" evidence="1">
    <location>
        <begin position="722"/>
        <end position="732"/>
    </location>
</feature>
<feature type="compositionally biased region" description="Basic and acidic residues" evidence="1">
    <location>
        <begin position="595"/>
        <end position="609"/>
    </location>
</feature>
<comment type="caution">
    <text evidence="3">The sequence shown here is derived from an EMBL/GenBank/DDBJ whole genome shotgun (WGS) entry which is preliminary data.</text>
</comment>
<dbReference type="SUPFAM" id="SSF56059">
    <property type="entry name" value="Glutathione synthetase ATP-binding domain-like"/>
    <property type="match status" value="1"/>
</dbReference>
<dbReference type="EMBL" id="CAXAMM010003712">
    <property type="protein sequence ID" value="CAK9000973.1"/>
    <property type="molecule type" value="Genomic_DNA"/>
</dbReference>
<reference evidence="3 4" key="1">
    <citation type="submission" date="2024-02" db="EMBL/GenBank/DDBJ databases">
        <authorList>
            <person name="Chen Y."/>
            <person name="Shah S."/>
            <person name="Dougan E. K."/>
            <person name="Thang M."/>
            <person name="Chan C."/>
        </authorList>
    </citation>
    <scope>NUCLEOTIDE SEQUENCE [LARGE SCALE GENOMIC DNA]</scope>
</reference>
<dbReference type="Pfam" id="PF00128">
    <property type="entry name" value="Alpha-amylase"/>
    <property type="match status" value="1"/>
</dbReference>
<protein>
    <submittedName>
        <fullName evidence="3">Probable alpha-glucosidase</fullName>
    </submittedName>
</protein>
<dbReference type="Gene3D" id="3.30.470.20">
    <property type="entry name" value="ATP-grasp fold, B domain"/>
    <property type="match status" value="1"/>
</dbReference>
<feature type="region of interest" description="Disordered" evidence="1">
    <location>
        <begin position="565"/>
        <end position="609"/>
    </location>
</feature>
<gene>
    <name evidence="3" type="ORF">SCF082_LOCUS6730</name>
</gene>
<dbReference type="Gene3D" id="3.90.400.10">
    <property type="entry name" value="Oligo-1,6-glucosidase, Domain 2"/>
    <property type="match status" value="1"/>
</dbReference>
<dbReference type="Gene3D" id="3.20.20.80">
    <property type="entry name" value="Glycosidases"/>
    <property type="match status" value="1"/>
</dbReference>
<sequence>MAATEGGEQEWWKTAVVYQIYPRSFFDTTGNGLGDLDGVTSKLEYLSKELGVDCIWLSPFFPSPQCDFGYDIADFCDVDPVYGDMAAYKRMTEAAHAQGLRVMLDGVFNHTSYKHPWFQEARKSVDNPKRDWYIWSKKIPNNWYSAFGARAWSKDEATGEYYLHSFDKSQPDLNWRNPAVVDAVMDVLKFWLDLGVDGFRLDVFNCYFKDAQLRSQPGRYDLMGVLGYLVYPPVSQRQIYKRDQYEDMFRVLGRMREICDSYPGRHAALVGETEDERMECENAHPYVGRDKLHMAFNFRLLNSSWGAKPFGLAIRRWVTSLAPDAWATWVVDNHDQFRSATRWRVRWNEEASLQRARLIALLLMTLRGTVYIYQGQEVAMTELTMRRKDIVDPPGKRYWPFFQGRDGCRTPMQWTPGRNAGFSTADSTWLPVNADRATRNVETQLQDDDSVLAVYRTAIALRKGNPVLLHGSMSLASQDHTSILTFTRTLGDTTLRVVLNMSSSAVSLRDHPDLQSHTAIDASSVVFSTPLLGKPAAPEGHLAAYQGSGLDAFSVRDTEPWHRLQRPAKFGSVGREAPQASRGADARFQQTSAGRTHERSDAQPSVREESSAGVHYLTFFHALTALCGHSDTVLTSPHSGDWLGRVSGPSKSEICEAARPPESVLPCGQTPSGRPGRSTRCSPPPARATQDARRGAVPAARGRGLRGGGAEVQGSTGGARAGKADRGKCAEGRRVTRPGLLWAARRNRSANALPPRQRGGASRMGILQRIFCSSSPNTPKEVAPSEDEIAAAEEQLEAAAAAVEEEEEEEMAVNEGSVTLTWEIDGKVEFEMTSPNVEGRTKLGLLTPQKYMRKELELLAEVYEFIPCAPAVGDWSQETTDKWAAVVKKAGGTNVVGFAQKDSWHHSLINRALGSPSIRPVAYLIAMNKYLQRAVRPDLTPGYWFTPMDPMLEDNAAIEAKIPSDQWPFMLKATTLSLGQGVWKVKTPEKLEQILDSYRGDEYLQGLVAKTTGGIMENMNDDDRKIYDEIFPGLEAPPFLGEQLVNLPAGWKEMCYEGCVNEEGEVVHYAMTEEYFFHDSRGLAYACPPTSIHPVHIEKCGAFVKKFMEPLVKAGYIRQFFNVEFFALNLHDPDAEPEFVLCEINPRCAHSYHFGYKSFCGANLFQDNFELVLKNQLPVNTPWKVWEEGGGQLTCEMLITIAQIEGGEDLVGKKASDLVDYDLVQKMWDAKDLYHVRYVKTPDYELTKLDLDAASGTTLIQVWYQSASKEELAAREMDLRKEIYKVDQNNDAEYPEEWVALAEAGKA</sequence>
<feature type="compositionally biased region" description="Gly residues" evidence="1">
    <location>
        <begin position="705"/>
        <end position="720"/>
    </location>
</feature>
<name>A0ABP0IF53_9DINO</name>
<evidence type="ECO:0000313" key="3">
    <source>
        <dbReference type="EMBL" id="CAK9000973.1"/>
    </source>
</evidence>
<proteinExistence type="predicted"/>
<evidence type="ECO:0000259" key="2">
    <source>
        <dbReference type="SMART" id="SM00642"/>
    </source>
</evidence>
<dbReference type="PANTHER" id="PTHR10357:SF179">
    <property type="entry name" value="NEUTRAL AND BASIC AMINO ACID TRANSPORT PROTEIN RBAT"/>
    <property type="match status" value="1"/>
</dbReference>
<dbReference type="InterPro" id="IPR017853">
    <property type="entry name" value="GH"/>
</dbReference>
<dbReference type="InterPro" id="IPR006047">
    <property type="entry name" value="GH13_cat_dom"/>
</dbReference>
<evidence type="ECO:0000313" key="4">
    <source>
        <dbReference type="Proteomes" id="UP001642464"/>
    </source>
</evidence>
<dbReference type="SUPFAM" id="SSF51445">
    <property type="entry name" value="(Trans)glycosidases"/>
    <property type="match status" value="1"/>
</dbReference>
<dbReference type="Proteomes" id="UP001642464">
    <property type="component" value="Unassembled WGS sequence"/>
</dbReference>
<dbReference type="PANTHER" id="PTHR10357">
    <property type="entry name" value="ALPHA-AMYLASE FAMILY MEMBER"/>
    <property type="match status" value="1"/>
</dbReference>
<accession>A0ABP0IF53</accession>
<evidence type="ECO:0000256" key="1">
    <source>
        <dbReference type="SAM" id="MobiDB-lite"/>
    </source>
</evidence>
<dbReference type="SMART" id="SM00642">
    <property type="entry name" value="Aamy"/>
    <property type="match status" value="1"/>
</dbReference>
<feature type="region of interest" description="Disordered" evidence="1">
    <location>
        <begin position="656"/>
        <end position="732"/>
    </location>
</feature>
<dbReference type="InterPro" id="IPR045857">
    <property type="entry name" value="O16G_dom_2"/>
</dbReference>